<dbReference type="PANTHER" id="PTHR11104">
    <property type="entry name" value="AMINOGLYCOSIDE N3-ACETYLTRANSFERASE"/>
    <property type="match status" value="1"/>
</dbReference>
<keyword evidence="4" id="KW-0046">Antibiotic resistance</keyword>
<dbReference type="EMBL" id="VIWY01000005">
    <property type="protein sequence ID" value="TWG12506.1"/>
    <property type="molecule type" value="Genomic_DNA"/>
</dbReference>
<sequence length="278" mass="30399">MVNHDLAEDLRRAGLRPGATVLAHCSLHEVGWLPDGPATLRRALQRVLTPGGTLVVPTHTAGNSNTSDQYRRATAGKSAAARAAWEDAIEPFDPDTSPSHEMGLLAEDVRRHPGTLRSRHPHTSFSALGPRARELTAVHDLDCHLGERSPVGALYAADATVLMIGVGYDHCTAFHLAEYRLPTPPRRRAHRCYVRDERGGRRRVDFLAPHLDDHDFPLLGAAFEGTGVVRAGRVGNARTRLFEIRAAVDFAVGWMTEHRGRSPGCPDSPAVDIVNLHR</sequence>
<dbReference type="OrthoDB" id="7330654at2"/>
<accession>A0A561VLL0</accession>
<dbReference type="EC" id="2.3.1.-" evidence="4"/>
<comment type="caution">
    <text evidence="5">The sequence shown here is derived from an EMBL/GenBank/DDBJ whole genome shotgun (WGS) entry which is preliminary data.</text>
</comment>
<evidence type="ECO:0000313" key="5">
    <source>
        <dbReference type="EMBL" id="TWG12506.1"/>
    </source>
</evidence>
<evidence type="ECO:0000256" key="3">
    <source>
        <dbReference type="ARBA" id="ARBA00023315"/>
    </source>
</evidence>
<dbReference type="PANTHER" id="PTHR11104:SF0">
    <property type="entry name" value="SPBETA PROPHAGE-DERIVED AMINOGLYCOSIDE N(3')-ACETYLTRANSFERASE-LIKE PROTEIN YOKD"/>
    <property type="match status" value="1"/>
</dbReference>
<reference evidence="5 6" key="1">
    <citation type="submission" date="2019-06" db="EMBL/GenBank/DDBJ databases">
        <title>Sequencing the genomes of 1000 actinobacteria strains.</title>
        <authorList>
            <person name="Klenk H.-P."/>
        </authorList>
    </citation>
    <scope>NUCLEOTIDE SEQUENCE [LARGE SCALE GENOMIC DNA]</scope>
    <source>
        <strain evidence="5 6">DSM 43866</strain>
    </source>
</reference>
<dbReference type="Pfam" id="PF02522">
    <property type="entry name" value="Antibiotic_NAT"/>
    <property type="match status" value="1"/>
</dbReference>
<evidence type="ECO:0000256" key="4">
    <source>
        <dbReference type="RuleBase" id="RU365031"/>
    </source>
</evidence>
<dbReference type="SUPFAM" id="SSF110710">
    <property type="entry name" value="TTHA0583/YokD-like"/>
    <property type="match status" value="1"/>
</dbReference>
<evidence type="ECO:0000256" key="2">
    <source>
        <dbReference type="ARBA" id="ARBA00022679"/>
    </source>
</evidence>
<gene>
    <name evidence="5" type="ORF">FHX34_105373</name>
</gene>
<keyword evidence="3 4" id="KW-0012">Acyltransferase</keyword>
<dbReference type="RefSeq" id="WP_122978909.1">
    <property type="nucleotide sequence ID" value="NZ_BOMX01000094.1"/>
</dbReference>
<dbReference type="InterPro" id="IPR003679">
    <property type="entry name" value="Amioglycoside_AcTrfase"/>
</dbReference>
<comment type="catalytic activity">
    <reaction evidence="4">
        <text>a 2-deoxystreptamine antibiotic + acetyl-CoA = an N(3)-acetyl-2-deoxystreptamine antibiotic + CoA + H(+)</text>
        <dbReference type="Rhea" id="RHEA:12665"/>
        <dbReference type="ChEBI" id="CHEBI:15378"/>
        <dbReference type="ChEBI" id="CHEBI:57287"/>
        <dbReference type="ChEBI" id="CHEBI:57288"/>
        <dbReference type="ChEBI" id="CHEBI:57921"/>
        <dbReference type="ChEBI" id="CHEBI:77452"/>
        <dbReference type="EC" id="2.3.1.81"/>
    </reaction>
</comment>
<evidence type="ECO:0000313" key="6">
    <source>
        <dbReference type="Proteomes" id="UP000320239"/>
    </source>
</evidence>
<proteinExistence type="inferred from homology"/>
<dbReference type="GO" id="GO:0046353">
    <property type="term" value="F:aminoglycoside 3-N-acetyltransferase activity"/>
    <property type="evidence" value="ECO:0007669"/>
    <property type="project" value="UniProtKB-EC"/>
</dbReference>
<name>A0A561VLL0_ACTTI</name>
<evidence type="ECO:0000256" key="1">
    <source>
        <dbReference type="ARBA" id="ARBA00006383"/>
    </source>
</evidence>
<dbReference type="AlphaFoldDB" id="A0A561VLL0"/>
<keyword evidence="6" id="KW-1185">Reference proteome</keyword>
<comment type="similarity">
    <text evidence="1 4">Belongs to the antibiotic N-acetyltransferase family.</text>
</comment>
<organism evidence="5 6">
    <name type="scientific">Actinoplanes teichomyceticus</name>
    <dbReference type="NCBI Taxonomy" id="1867"/>
    <lineage>
        <taxon>Bacteria</taxon>
        <taxon>Bacillati</taxon>
        <taxon>Actinomycetota</taxon>
        <taxon>Actinomycetes</taxon>
        <taxon>Micromonosporales</taxon>
        <taxon>Micromonosporaceae</taxon>
        <taxon>Actinoplanes</taxon>
    </lineage>
</organism>
<keyword evidence="2 4" id="KW-0808">Transferase</keyword>
<dbReference type="GO" id="GO:0046677">
    <property type="term" value="P:response to antibiotic"/>
    <property type="evidence" value="ECO:0007669"/>
    <property type="project" value="UniProtKB-KW"/>
</dbReference>
<protein>
    <recommendedName>
        <fullName evidence="4">Aminoglycoside N(3)-acetyltransferase</fullName>
        <ecNumber evidence="4">2.3.1.-</ecNumber>
    </recommendedName>
</protein>
<dbReference type="InterPro" id="IPR028345">
    <property type="entry name" value="Antibiotic_NAT-like"/>
</dbReference>
<dbReference type="Proteomes" id="UP000320239">
    <property type="component" value="Unassembled WGS sequence"/>
</dbReference>